<dbReference type="Proteomes" id="UP001240984">
    <property type="component" value="Unassembled WGS sequence"/>
</dbReference>
<evidence type="ECO:0000313" key="2">
    <source>
        <dbReference type="EMBL" id="MDP9791832.1"/>
    </source>
</evidence>
<name>A0ABT9MK77_9ACTN</name>
<proteinExistence type="predicted"/>
<sequence>MNRVDPYVPAPRFTPFRCALPPWARRRQTVTRASGNADGRRIFTPAHLMGNLSLGSRGPRVKSPGPAQQSPRKGG</sequence>
<protein>
    <submittedName>
        <fullName evidence="2">Uncharacterized protein</fullName>
    </submittedName>
</protein>
<accession>A0ABT9MK77</accession>
<feature type="region of interest" description="Disordered" evidence="1">
    <location>
        <begin position="50"/>
        <end position="75"/>
    </location>
</feature>
<organism evidence="2 3">
    <name type="scientific">Catenuloplanes nepalensis</name>
    <dbReference type="NCBI Taxonomy" id="587533"/>
    <lineage>
        <taxon>Bacteria</taxon>
        <taxon>Bacillati</taxon>
        <taxon>Actinomycetota</taxon>
        <taxon>Actinomycetes</taxon>
        <taxon>Micromonosporales</taxon>
        <taxon>Micromonosporaceae</taxon>
        <taxon>Catenuloplanes</taxon>
    </lineage>
</organism>
<evidence type="ECO:0000313" key="3">
    <source>
        <dbReference type="Proteomes" id="UP001240984"/>
    </source>
</evidence>
<gene>
    <name evidence="2" type="ORF">J2S43_000344</name>
</gene>
<evidence type="ECO:0000256" key="1">
    <source>
        <dbReference type="SAM" id="MobiDB-lite"/>
    </source>
</evidence>
<feature type="compositionally biased region" description="Polar residues" evidence="1">
    <location>
        <begin position="66"/>
        <end position="75"/>
    </location>
</feature>
<keyword evidence="3" id="KW-1185">Reference proteome</keyword>
<reference evidence="2 3" key="1">
    <citation type="submission" date="2023-07" db="EMBL/GenBank/DDBJ databases">
        <title>Sequencing the genomes of 1000 actinobacteria strains.</title>
        <authorList>
            <person name="Klenk H.-P."/>
        </authorList>
    </citation>
    <scope>NUCLEOTIDE SEQUENCE [LARGE SCALE GENOMIC DNA]</scope>
    <source>
        <strain evidence="2 3">DSM 44710</strain>
    </source>
</reference>
<comment type="caution">
    <text evidence="2">The sequence shown here is derived from an EMBL/GenBank/DDBJ whole genome shotgun (WGS) entry which is preliminary data.</text>
</comment>
<dbReference type="EMBL" id="JAUSRA010000001">
    <property type="protein sequence ID" value="MDP9791832.1"/>
    <property type="molecule type" value="Genomic_DNA"/>
</dbReference>